<dbReference type="OrthoDB" id="7220099at2"/>
<evidence type="ECO:0000313" key="2">
    <source>
        <dbReference type="Proteomes" id="UP000075360"/>
    </source>
</evidence>
<dbReference type="RefSeq" id="WP_061471076.1">
    <property type="nucleotide sequence ID" value="NZ_LHZU01000117.1"/>
</dbReference>
<organism evidence="1 2">
    <name type="scientific">Acetobacter senegalensis</name>
    <dbReference type="NCBI Taxonomy" id="446692"/>
    <lineage>
        <taxon>Bacteria</taxon>
        <taxon>Pseudomonadati</taxon>
        <taxon>Pseudomonadota</taxon>
        <taxon>Alphaproteobacteria</taxon>
        <taxon>Acetobacterales</taxon>
        <taxon>Acetobacteraceae</taxon>
        <taxon>Acetobacter</taxon>
    </lineage>
</organism>
<dbReference type="PATRIC" id="fig|446692.4.peg.3159"/>
<reference evidence="1 2" key="1">
    <citation type="submission" date="2015-06" db="EMBL/GenBank/DDBJ databases">
        <title>Improved classification and identification of acetic acid bacteria using matrix-assisted laser desorption/ionization time-of-flight mass spectrometry; Gluconobacter nephelii and Gluconobacter uchimurae are later heterotypic synonyms of Gluconobacter japonicus and Gluconobacter oxydans, respectively.</title>
        <authorList>
            <person name="Li L."/>
            <person name="Cleenwerck I."/>
            <person name="De Vuyst L."/>
            <person name="Vandamme P."/>
        </authorList>
    </citation>
    <scope>NUCLEOTIDE SEQUENCE [LARGE SCALE GENOMIC DNA]</scope>
    <source>
        <strain evidence="1 2">LMG 23690</strain>
    </source>
</reference>
<gene>
    <name evidence="1" type="ORF">AD948_05745</name>
</gene>
<evidence type="ECO:0000313" key="1">
    <source>
        <dbReference type="EMBL" id="KXV60253.1"/>
    </source>
</evidence>
<name>A0A149U454_9PROT</name>
<dbReference type="EMBL" id="LHZU01000117">
    <property type="protein sequence ID" value="KXV60253.1"/>
    <property type="molecule type" value="Genomic_DNA"/>
</dbReference>
<accession>A0A149U454</accession>
<dbReference type="AlphaFoldDB" id="A0A149U454"/>
<dbReference type="Proteomes" id="UP000075360">
    <property type="component" value="Unassembled WGS sequence"/>
</dbReference>
<sequence>MTTKLQIIGPYTPEHEGPFCTRDGRPVRLLTKTDGSKEFPIVGFIDNEKTSSVWTEYGHFFETHDNHGNDLMNAREVPVAREFWIYDDLIFASEAAAKANCYWTHRIIHVREVLPGEGE</sequence>
<protein>
    <submittedName>
        <fullName evidence="1">Uncharacterized protein</fullName>
    </submittedName>
</protein>
<proteinExistence type="predicted"/>
<comment type="caution">
    <text evidence="1">The sequence shown here is derived from an EMBL/GenBank/DDBJ whole genome shotgun (WGS) entry which is preliminary data.</text>
</comment>